<gene>
    <name evidence="2" type="ORF">MAGMO_2131</name>
</gene>
<dbReference type="InterPro" id="IPR003607">
    <property type="entry name" value="HD/PDEase_dom"/>
</dbReference>
<dbReference type="EMBL" id="LO017727">
    <property type="protein sequence ID" value="CRH06299.1"/>
    <property type="molecule type" value="Genomic_DNA"/>
</dbReference>
<organism evidence="2">
    <name type="scientific">Magnetococcus massalia (strain MO-1)</name>
    <dbReference type="NCBI Taxonomy" id="451514"/>
    <lineage>
        <taxon>Bacteria</taxon>
        <taxon>Pseudomonadati</taxon>
        <taxon>Pseudomonadota</taxon>
        <taxon>Magnetococcia</taxon>
        <taxon>Magnetococcales</taxon>
        <taxon>Magnetococcaceae</taxon>
        <taxon>Magnetococcus</taxon>
    </lineage>
</organism>
<evidence type="ECO:0000259" key="1">
    <source>
        <dbReference type="PROSITE" id="PS51831"/>
    </source>
</evidence>
<dbReference type="PROSITE" id="PS51831">
    <property type="entry name" value="HD"/>
    <property type="match status" value="1"/>
</dbReference>
<dbReference type="InterPro" id="IPR006674">
    <property type="entry name" value="HD_domain"/>
</dbReference>
<dbReference type="Gene3D" id="1.10.3210.10">
    <property type="entry name" value="Hypothetical protein af1432"/>
    <property type="match status" value="1"/>
</dbReference>
<protein>
    <recommendedName>
        <fullName evidence="1">HD domain-containing protein</fullName>
    </recommendedName>
</protein>
<proteinExistence type="predicted"/>
<dbReference type="SMART" id="SM00471">
    <property type="entry name" value="HDc"/>
    <property type="match status" value="1"/>
</dbReference>
<accession>A0A1S7LJK1</accession>
<dbReference type="PANTHER" id="PTHR11373">
    <property type="entry name" value="DEOXYNUCLEOSIDE TRIPHOSPHATE TRIPHOSPHOHYDROLASE"/>
    <property type="match status" value="1"/>
</dbReference>
<sequence length="525" mass="59618">MAAFSTHNTLSPRDLADAPTFKVFRDPVHDMIELQLDPEDPREVPPWVWGDRLLLEIIDTPELQRLRRIRQLGPASRVYPAAEHTRFSHALGAMHMAKQMVAHICRHHQRIIPPLLALQIKVAALIHDIGHGPYSHVFEHLGPKRLHHEHRSLAILREDSAIHRAIIAFCRHHGLDSEGFITTLAAMMGEGQPEGMVALGRQIIASQLDADRMDYLQRDAHFTGVGYGRFDAAWLLRSLRLGLQDGDPILCVDISKGPAALESYISARDDMYRQVYDHKSIRSYEALLIHLSHTMHALIEQGQGLPNGTPTELLRYFAVPDTEAFLQLDDTVLDYAIGHWSRIPLQDEQPPLLKELIWKSHQFQERISPYSRLRWHRDHEATLWQESNAADGTLQPGASDIIMEPEAAQAIALFFKEHGKQLLHISDGDSGTRWQVPLSLVVHVDTLQRAPYAHMQYAAGRAGSIPVMDGSGRILLAEEASEQINFLGHSRRRHARIFVDRRVFAQVRKLIGSQFHHPLLRLWEA</sequence>
<dbReference type="InterPro" id="IPR050135">
    <property type="entry name" value="dGTPase-like"/>
</dbReference>
<dbReference type="GO" id="GO:0008832">
    <property type="term" value="F:dGTPase activity"/>
    <property type="evidence" value="ECO:0007669"/>
    <property type="project" value="TreeGrafter"/>
</dbReference>
<dbReference type="SUPFAM" id="SSF109604">
    <property type="entry name" value="HD-domain/PDEase-like"/>
    <property type="match status" value="1"/>
</dbReference>
<dbReference type="AlphaFoldDB" id="A0A1S7LJK1"/>
<dbReference type="Pfam" id="PF01966">
    <property type="entry name" value="HD"/>
    <property type="match status" value="1"/>
</dbReference>
<evidence type="ECO:0000313" key="2">
    <source>
        <dbReference type="EMBL" id="CRH06299.1"/>
    </source>
</evidence>
<dbReference type="GO" id="GO:0006203">
    <property type="term" value="P:dGTP catabolic process"/>
    <property type="evidence" value="ECO:0007669"/>
    <property type="project" value="TreeGrafter"/>
</dbReference>
<feature type="domain" description="HD" evidence="1">
    <location>
        <begin position="86"/>
        <end position="216"/>
    </location>
</feature>
<dbReference type="CDD" id="cd00077">
    <property type="entry name" value="HDc"/>
    <property type="match status" value="1"/>
</dbReference>
<reference evidence="2" key="1">
    <citation type="submission" date="2015-04" db="EMBL/GenBank/DDBJ databases">
        <authorList>
            <person name="Syromyatnikov M.Y."/>
            <person name="Popov V.N."/>
        </authorList>
    </citation>
    <scope>NUCLEOTIDE SEQUENCE</scope>
    <source>
        <strain evidence="2">MO-1</strain>
    </source>
</reference>
<dbReference type="PANTHER" id="PTHR11373:SF4">
    <property type="entry name" value="DEOXYNUCLEOSIDE TRIPHOSPHATE TRIPHOSPHOHYDROLASE SAMHD1"/>
    <property type="match status" value="1"/>
</dbReference>
<name>A0A1S7LJK1_MAGMO</name>